<reference evidence="2 3" key="1">
    <citation type="submission" date="2020-06" db="EMBL/GenBank/DDBJ databases">
        <title>Transcriptomic and genomic resources for Thalictrum thalictroides and T. hernandezii: Facilitating candidate gene discovery in an emerging model plant lineage.</title>
        <authorList>
            <person name="Arias T."/>
            <person name="Riano-Pachon D.M."/>
            <person name="Di Stilio V.S."/>
        </authorList>
    </citation>
    <scope>NUCLEOTIDE SEQUENCE [LARGE SCALE GENOMIC DNA]</scope>
    <source>
        <strain evidence="3">cv. WT478/WT964</strain>
        <tissue evidence="2">Leaves</tissue>
    </source>
</reference>
<dbReference type="OrthoDB" id="364779at2759"/>
<dbReference type="Proteomes" id="UP000554482">
    <property type="component" value="Unassembled WGS sequence"/>
</dbReference>
<comment type="caution">
    <text evidence="2">The sequence shown here is derived from an EMBL/GenBank/DDBJ whole genome shotgun (WGS) entry which is preliminary data.</text>
</comment>
<evidence type="ECO:0000259" key="1">
    <source>
        <dbReference type="Pfam" id="PF24160"/>
    </source>
</evidence>
<evidence type="ECO:0000313" key="3">
    <source>
        <dbReference type="Proteomes" id="UP000554482"/>
    </source>
</evidence>
<feature type="domain" description="Root UVB sensitive protein C-terminal" evidence="1">
    <location>
        <begin position="4"/>
        <end position="134"/>
    </location>
</feature>
<dbReference type="PANTHER" id="PTHR12770">
    <property type="entry name" value="RUS1 FAMILY PROTEIN C16ORF58"/>
    <property type="match status" value="1"/>
</dbReference>
<sequence length="155" mass="18307">CVDCNREENILTWERFLKPQIVLGASVEEIIGGERSSSMVQNLLKLYAREKYILVVRQDQIDFKVFISFKVGATSQSVLRSLWQTYWLHEHWEESNNVFDQLTKSLFHLEERFDHFLQLLEEAGWDVHKLKLKVPKNVVVEETGPTDSLKREWSL</sequence>
<keyword evidence="3" id="KW-1185">Reference proteome</keyword>
<dbReference type="EMBL" id="JABWDY010039901">
    <property type="protein sequence ID" value="KAF5178584.1"/>
    <property type="molecule type" value="Genomic_DNA"/>
</dbReference>
<feature type="non-terminal residue" evidence="2">
    <location>
        <position position="1"/>
    </location>
</feature>
<gene>
    <name evidence="2" type="ORF">FRX31_031829</name>
</gene>
<dbReference type="Pfam" id="PF24160">
    <property type="entry name" value="UVB_sens_C"/>
    <property type="match status" value="1"/>
</dbReference>
<organism evidence="2 3">
    <name type="scientific">Thalictrum thalictroides</name>
    <name type="common">Rue-anemone</name>
    <name type="synonym">Anemone thalictroides</name>
    <dbReference type="NCBI Taxonomy" id="46969"/>
    <lineage>
        <taxon>Eukaryota</taxon>
        <taxon>Viridiplantae</taxon>
        <taxon>Streptophyta</taxon>
        <taxon>Embryophyta</taxon>
        <taxon>Tracheophyta</taxon>
        <taxon>Spermatophyta</taxon>
        <taxon>Magnoliopsida</taxon>
        <taxon>Ranunculales</taxon>
        <taxon>Ranunculaceae</taxon>
        <taxon>Thalictroideae</taxon>
        <taxon>Thalictrum</taxon>
    </lineage>
</organism>
<proteinExistence type="predicted"/>
<accession>A0A7J6V0V8</accession>
<dbReference type="InterPro" id="IPR006968">
    <property type="entry name" value="RUS_fam"/>
</dbReference>
<dbReference type="AlphaFoldDB" id="A0A7J6V0V8"/>
<evidence type="ECO:0000313" key="2">
    <source>
        <dbReference type="EMBL" id="KAF5178584.1"/>
    </source>
</evidence>
<dbReference type="InterPro" id="IPR055412">
    <property type="entry name" value="UVB_sens_C"/>
</dbReference>
<protein>
    <submittedName>
        <fullName evidence="2">Root UVB sensitive</fullName>
    </submittedName>
</protein>
<dbReference type="PANTHER" id="PTHR12770:SF27">
    <property type="entry name" value="PROTEIN ROOT UVB SENSITIVE 5"/>
    <property type="match status" value="1"/>
</dbReference>
<name>A0A7J6V0V8_THATH</name>